<comment type="caution">
    <text evidence="13">The sequence shown here is derived from an EMBL/GenBank/DDBJ whole genome shotgun (WGS) entry which is preliminary data.</text>
</comment>
<dbReference type="Proteomes" id="UP001549055">
    <property type="component" value="Unassembled WGS sequence"/>
</dbReference>
<name>A0ABV2JJY4_9STRE</name>
<organism evidence="13 14">
    <name type="scientific">Streptococcus gallinaceus</name>
    <dbReference type="NCBI Taxonomy" id="165758"/>
    <lineage>
        <taxon>Bacteria</taxon>
        <taxon>Bacillati</taxon>
        <taxon>Bacillota</taxon>
        <taxon>Bacilli</taxon>
        <taxon>Lactobacillales</taxon>
        <taxon>Streptococcaceae</taxon>
        <taxon>Streptococcus</taxon>
    </lineage>
</organism>
<evidence type="ECO:0000256" key="11">
    <source>
        <dbReference type="SAM" id="Phobius"/>
    </source>
</evidence>
<keyword evidence="6 11" id="KW-1133">Transmembrane helix</keyword>
<gene>
    <name evidence="13" type="ORF">ABID27_000853</name>
</gene>
<keyword evidence="14" id="KW-1185">Reference proteome</keyword>
<feature type="transmembrane region" description="Helical" evidence="11">
    <location>
        <begin position="27"/>
        <end position="48"/>
    </location>
</feature>
<feature type="domain" description="Cation/H+ exchanger transmembrane" evidence="12">
    <location>
        <begin position="11"/>
        <end position="80"/>
    </location>
</feature>
<dbReference type="InterPro" id="IPR006153">
    <property type="entry name" value="Cation/H_exchanger_TM"/>
</dbReference>
<dbReference type="PANTHER" id="PTHR43562:SF3">
    <property type="entry name" value="SODIUM ION_PROTON EXCHANGER (EUROFUNG)"/>
    <property type="match status" value="1"/>
</dbReference>
<dbReference type="PANTHER" id="PTHR43562">
    <property type="entry name" value="NAPA-TYPE SODIUM/HYDROGEN ANTIPORTER"/>
    <property type="match status" value="1"/>
</dbReference>
<evidence type="ECO:0000256" key="1">
    <source>
        <dbReference type="ARBA" id="ARBA00004141"/>
    </source>
</evidence>
<keyword evidence="8" id="KW-0406">Ion transport</keyword>
<reference evidence="13 14" key="1">
    <citation type="submission" date="2024-06" db="EMBL/GenBank/DDBJ databases">
        <title>Genomic Encyclopedia of Type Strains, Phase IV (KMG-IV): sequencing the most valuable type-strain genomes for metagenomic binning, comparative biology and taxonomic classification.</title>
        <authorList>
            <person name="Goeker M."/>
        </authorList>
    </citation>
    <scope>NUCLEOTIDE SEQUENCE [LARGE SCALE GENOMIC DNA]</scope>
    <source>
        <strain evidence="13 14">DSM 15349</strain>
    </source>
</reference>
<evidence type="ECO:0000256" key="7">
    <source>
        <dbReference type="ARBA" id="ARBA00023053"/>
    </source>
</evidence>
<keyword evidence="3" id="KW-0813">Transport</keyword>
<evidence type="ECO:0000313" key="14">
    <source>
        <dbReference type="Proteomes" id="UP001549055"/>
    </source>
</evidence>
<sequence length="86" mass="9197">MHILLEISFILLASVIATVLSKKAGIPAIVCQLFVGIILGPALLNVVHEGEVIHFLSEVGVILLMFIAGLEAHFDLLKNTSSLAYS</sequence>
<evidence type="ECO:0000256" key="2">
    <source>
        <dbReference type="ARBA" id="ARBA00005551"/>
    </source>
</evidence>
<keyword evidence="9 11" id="KW-0472">Membrane</keyword>
<dbReference type="Gene3D" id="1.20.1530.20">
    <property type="match status" value="1"/>
</dbReference>
<keyword evidence="5 11" id="KW-0812">Transmembrane</keyword>
<evidence type="ECO:0000256" key="8">
    <source>
        <dbReference type="ARBA" id="ARBA00023065"/>
    </source>
</evidence>
<keyword evidence="10" id="KW-0739">Sodium transport</keyword>
<evidence type="ECO:0000256" key="9">
    <source>
        <dbReference type="ARBA" id="ARBA00023136"/>
    </source>
</evidence>
<protein>
    <submittedName>
        <fullName evidence="13">Kef-type K+ transport system membrane component KefB</fullName>
    </submittedName>
</protein>
<evidence type="ECO:0000256" key="5">
    <source>
        <dbReference type="ARBA" id="ARBA00022692"/>
    </source>
</evidence>
<evidence type="ECO:0000256" key="6">
    <source>
        <dbReference type="ARBA" id="ARBA00022989"/>
    </source>
</evidence>
<accession>A0ABV2JJY4</accession>
<evidence type="ECO:0000313" key="13">
    <source>
        <dbReference type="EMBL" id="MET3644229.1"/>
    </source>
</evidence>
<proteinExistence type="inferred from homology"/>
<evidence type="ECO:0000256" key="3">
    <source>
        <dbReference type="ARBA" id="ARBA00022448"/>
    </source>
</evidence>
<feature type="transmembrane region" description="Helical" evidence="11">
    <location>
        <begin position="55"/>
        <end position="74"/>
    </location>
</feature>
<evidence type="ECO:0000256" key="4">
    <source>
        <dbReference type="ARBA" id="ARBA00022449"/>
    </source>
</evidence>
<keyword evidence="4" id="KW-0050">Antiport</keyword>
<dbReference type="Pfam" id="PF00999">
    <property type="entry name" value="Na_H_Exchanger"/>
    <property type="match status" value="1"/>
</dbReference>
<evidence type="ECO:0000259" key="12">
    <source>
        <dbReference type="Pfam" id="PF00999"/>
    </source>
</evidence>
<comment type="similarity">
    <text evidence="2">Belongs to the monovalent cation:proton antiporter 2 (CPA2) transporter (TC 2.A.37) family.</text>
</comment>
<comment type="subcellular location">
    <subcellularLocation>
        <location evidence="1">Membrane</location>
        <topology evidence="1">Multi-pass membrane protein</topology>
    </subcellularLocation>
</comment>
<dbReference type="EMBL" id="JBEPMK010000003">
    <property type="protein sequence ID" value="MET3644229.1"/>
    <property type="molecule type" value="Genomic_DNA"/>
</dbReference>
<keyword evidence="7" id="KW-0915">Sodium</keyword>
<evidence type="ECO:0000256" key="10">
    <source>
        <dbReference type="ARBA" id="ARBA00023201"/>
    </source>
</evidence>
<dbReference type="InterPro" id="IPR038770">
    <property type="entry name" value="Na+/solute_symporter_sf"/>
</dbReference>